<sequence length="88" mass="10748">MKVDDIDWKSEFEKFKKCSVQKFSLYVLNKYDYFEDAFHAAQILPKCYNPNEPAEEQLSQEDDSFWELNFGWDMWSESLLQRCEDYEH</sequence>
<keyword evidence="2" id="KW-1185">Reference proteome</keyword>
<name>E2GLV8_9CAUD</name>
<dbReference type="EMBL" id="HM368260">
    <property type="protein sequence ID" value="ADO14391.1"/>
    <property type="molecule type" value="Genomic_DNA"/>
</dbReference>
<evidence type="ECO:0000313" key="2">
    <source>
        <dbReference type="Proteomes" id="UP000007045"/>
    </source>
</evidence>
<reference evidence="1 2" key="1">
    <citation type="journal article" date="2012" name="Gene">
        <title>Bioinformatic analysis of the Acinetobacter baumannii phage AB1 genome.</title>
        <authorList>
            <person name="Li P."/>
            <person name="Chen B."/>
            <person name="Song Z."/>
            <person name="Song Y."/>
            <person name="Yang Y."/>
            <person name="Ma P."/>
            <person name="Wang H."/>
            <person name="Ying J."/>
            <person name="Ren P."/>
            <person name="Yang L."/>
            <person name="Gao G."/>
            <person name="Jin S."/>
            <person name="Bao Q."/>
            <person name="Yang H."/>
        </authorList>
    </citation>
    <scope>NUCLEOTIDE SEQUENCE [LARGE SCALE GENOMIC DNA]</scope>
    <source>
        <strain evidence="1">AB1</strain>
    </source>
</reference>
<organism evidence="1 2">
    <name type="scientific">Acinetobacter phage AB1</name>
    <dbReference type="NCBI Taxonomy" id="889876"/>
    <lineage>
        <taxon>Viruses</taxon>
        <taxon>Duplodnaviria</taxon>
        <taxon>Heunggongvirae</taxon>
        <taxon>Uroviricota</taxon>
        <taxon>Caudoviricetes</taxon>
        <taxon>Obolenskvirus</taxon>
        <taxon>Obolenskvirus AB1</taxon>
    </lineage>
</organism>
<evidence type="ECO:0000313" key="1">
    <source>
        <dbReference type="EMBL" id="ADO14391.1"/>
    </source>
</evidence>
<gene>
    <name evidence="1" type="ORF">AB1-20</name>
</gene>
<proteinExistence type="predicted"/>
<protein>
    <submittedName>
        <fullName evidence="1">AB1gp20</fullName>
    </submittedName>
</protein>
<dbReference type="Proteomes" id="UP000007045">
    <property type="component" value="Segment"/>
</dbReference>
<accession>E2GLV8</accession>